<evidence type="ECO:0000313" key="1">
    <source>
        <dbReference type="EMBL" id="SKM04226.1"/>
    </source>
</evidence>
<proteinExistence type="predicted"/>
<dbReference type="Proteomes" id="UP000190074">
    <property type="component" value="Unassembled WGS sequence"/>
</dbReference>
<sequence length="50" mass="6052">MKITTKHITYRKTTFNIFRQSIDYQDDMDTKRGRTQTVRSLRIFGVLIAW</sequence>
<dbReference type="EMBL" id="FVGW01000004">
    <property type="protein sequence ID" value="SKM04226.1"/>
    <property type="molecule type" value="Genomic_DNA"/>
</dbReference>
<accession>A0A1T8MB27</accession>
<reference evidence="1 2" key="1">
    <citation type="submission" date="2016-11" db="EMBL/GenBank/DDBJ databases">
        <authorList>
            <consortium name="Pathogen Informatics"/>
        </authorList>
    </citation>
    <scope>NUCLEOTIDE SEQUENCE [LARGE SCALE GENOMIC DNA]</scope>
    <source>
        <strain evidence="1 2">911</strain>
    </source>
</reference>
<protein>
    <submittedName>
        <fullName evidence="1">Uncharacterized protein</fullName>
    </submittedName>
</protein>
<evidence type="ECO:0000313" key="2">
    <source>
        <dbReference type="Proteomes" id="UP000190074"/>
    </source>
</evidence>
<name>A0A1T8MB27_9MYCO</name>
<organism evidence="1 2">
    <name type="scientific">Mycobacteroides abscessus subsp. massiliense</name>
    <dbReference type="NCBI Taxonomy" id="1962118"/>
    <lineage>
        <taxon>Bacteria</taxon>
        <taxon>Bacillati</taxon>
        <taxon>Actinomycetota</taxon>
        <taxon>Actinomycetes</taxon>
        <taxon>Mycobacteriales</taxon>
        <taxon>Mycobacteriaceae</taxon>
        <taxon>Mycobacteroides</taxon>
        <taxon>Mycobacteroides abscessus</taxon>
    </lineage>
</organism>
<dbReference type="AlphaFoldDB" id="A0A1T8MB27"/>
<gene>
    <name evidence="1" type="ORF">SAMEA2259716_02409</name>
</gene>